<organism evidence="2 3">
    <name type="scientific">Datura stramonium</name>
    <name type="common">Jimsonweed</name>
    <name type="synonym">Common thornapple</name>
    <dbReference type="NCBI Taxonomy" id="4076"/>
    <lineage>
        <taxon>Eukaryota</taxon>
        <taxon>Viridiplantae</taxon>
        <taxon>Streptophyta</taxon>
        <taxon>Embryophyta</taxon>
        <taxon>Tracheophyta</taxon>
        <taxon>Spermatophyta</taxon>
        <taxon>Magnoliopsida</taxon>
        <taxon>eudicotyledons</taxon>
        <taxon>Gunneridae</taxon>
        <taxon>Pentapetalae</taxon>
        <taxon>asterids</taxon>
        <taxon>lamiids</taxon>
        <taxon>Solanales</taxon>
        <taxon>Solanaceae</taxon>
        <taxon>Solanoideae</taxon>
        <taxon>Datureae</taxon>
        <taxon>Datura</taxon>
    </lineage>
</organism>
<feature type="signal peptide" evidence="1">
    <location>
        <begin position="1"/>
        <end position="23"/>
    </location>
</feature>
<evidence type="ECO:0000313" key="2">
    <source>
        <dbReference type="EMBL" id="MCE2055598.1"/>
    </source>
</evidence>
<keyword evidence="3" id="KW-1185">Reference proteome</keyword>
<accession>A0ABS8W211</accession>
<dbReference type="Pfam" id="PF04398">
    <property type="entry name" value="DUF538"/>
    <property type="match status" value="1"/>
</dbReference>
<dbReference type="SUPFAM" id="SSF141562">
    <property type="entry name" value="At5g01610-like"/>
    <property type="match status" value="1"/>
</dbReference>
<name>A0ABS8W211_DATST</name>
<dbReference type="PANTHER" id="PTHR31676">
    <property type="entry name" value="T31J12.3 PROTEIN-RELATED"/>
    <property type="match status" value="1"/>
</dbReference>
<proteinExistence type="predicted"/>
<dbReference type="EMBL" id="JACEIK010006383">
    <property type="protein sequence ID" value="MCE2055598.1"/>
    <property type="molecule type" value="Genomic_DNA"/>
</dbReference>
<dbReference type="InterPro" id="IPR007493">
    <property type="entry name" value="DUF538"/>
</dbReference>
<dbReference type="Proteomes" id="UP000823775">
    <property type="component" value="Unassembled WGS sequence"/>
</dbReference>
<dbReference type="Gene3D" id="2.30.240.10">
    <property type="entry name" value="At5g01610-like"/>
    <property type="match status" value="1"/>
</dbReference>
<dbReference type="PANTHER" id="PTHR31676:SF71">
    <property type="entry name" value="EXPRESSED PROTEIN"/>
    <property type="match status" value="1"/>
</dbReference>
<comment type="caution">
    <text evidence="2">The sequence shown here is derived from an EMBL/GenBank/DDBJ whole genome shotgun (WGS) entry which is preliminary data.</text>
</comment>
<gene>
    <name evidence="2" type="ORF">HAX54_042987</name>
</gene>
<feature type="chain" id="PRO_5046427057" evidence="1">
    <location>
        <begin position="24"/>
        <end position="178"/>
    </location>
</feature>
<protein>
    <submittedName>
        <fullName evidence="2">Uncharacterized protein</fullName>
    </submittedName>
</protein>
<evidence type="ECO:0000256" key="1">
    <source>
        <dbReference type="SAM" id="SignalP"/>
    </source>
</evidence>
<evidence type="ECO:0000313" key="3">
    <source>
        <dbReference type="Proteomes" id="UP000823775"/>
    </source>
</evidence>
<keyword evidence="1" id="KW-0732">Signal</keyword>
<dbReference type="InterPro" id="IPR036758">
    <property type="entry name" value="At5g01610-like"/>
</dbReference>
<reference evidence="2 3" key="1">
    <citation type="journal article" date="2021" name="BMC Genomics">
        <title>Datura genome reveals duplications of psychoactive alkaloid biosynthetic genes and high mutation rate following tissue culture.</title>
        <authorList>
            <person name="Rajewski A."/>
            <person name="Carter-House D."/>
            <person name="Stajich J."/>
            <person name="Litt A."/>
        </authorList>
    </citation>
    <scope>NUCLEOTIDE SEQUENCE [LARGE SCALE GENOMIC DNA]</scope>
    <source>
        <strain evidence="2">AR-01</strain>
    </source>
</reference>
<sequence length="178" mass="20063">MTFNPRIKLSILLLLLLSPFCLSFNLHSSANTTVYQILTKYDLPQGLLPNSVKSYSLSNDGTFEVVLEKPCYVEFEYLVYYAEKITGKLSIGSITDLGGIQVKRFLFWLNVNEIRVDLPSSGSIYFQVGFINKRLDVKQFETVHACRDSALALCGASLRQVLLQLPAPVENMEMLITE</sequence>